<reference evidence="14 17" key="2">
    <citation type="submission" date="2021-08" db="EMBL/GenBank/DDBJ databases">
        <title>Complete genome sequence of the strain Aneurinibacillus thermoaerophilus CCM 8960.</title>
        <authorList>
            <person name="Musilova J."/>
            <person name="Kourilova X."/>
            <person name="Pernicova I."/>
            <person name="Bezdicek M."/>
            <person name="Lengerova M."/>
            <person name="Obruca S."/>
            <person name="Sedlar K."/>
        </authorList>
    </citation>
    <scope>NUCLEOTIDE SEQUENCE [LARGE SCALE GENOMIC DNA]</scope>
    <source>
        <strain evidence="14 17">CCM 8960</strain>
    </source>
</reference>
<dbReference type="AlphaFoldDB" id="A0A1G7YAV5"/>
<dbReference type="PRINTS" id="PR01755">
    <property type="entry name" value="SECFTRNLCASE"/>
</dbReference>
<evidence type="ECO:0000256" key="8">
    <source>
        <dbReference type="ARBA" id="ARBA00023136"/>
    </source>
</evidence>
<dbReference type="InterPro" id="IPR022813">
    <property type="entry name" value="SecD/SecF_arch_bac"/>
</dbReference>
<dbReference type="Gene3D" id="1.20.1640.10">
    <property type="entry name" value="Multidrug efflux transporter AcrB transmembrane domain"/>
    <property type="match status" value="1"/>
</dbReference>
<comment type="similarity">
    <text evidence="10">In the C-terminal section; belongs to the SecD/SecF family. SecF subfamily.</text>
</comment>
<feature type="domain" description="Protein export membrane protein SecD/SecF C-terminal" evidence="13">
    <location>
        <begin position="102"/>
        <end position="288"/>
    </location>
</feature>
<dbReference type="GO" id="GO:0005886">
    <property type="term" value="C:plasma membrane"/>
    <property type="evidence" value="ECO:0007669"/>
    <property type="project" value="UniProtKB-SubCell"/>
</dbReference>
<dbReference type="EMBL" id="FNDE01000006">
    <property type="protein sequence ID" value="SDG93487.1"/>
    <property type="molecule type" value="Genomic_DNA"/>
</dbReference>
<dbReference type="GO" id="GO:0015450">
    <property type="term" value="F:protein-transporting ATPase activity"/>
    <property type="evidence" value="ECO:0007669"/>
    <property type="project" value="InterPro"/>
</dbReference>
<dbReference type="OrthoDB" id="9805019at2"/>
<dbReference type="HAMAP" id="MF_01464_B">
    <property type="entry name" value="SecF_B"/>
    <property type="match status" value="1"/>
</dbReference>
<dbReference type="SUPFAM" id="SSF82866">
    <property type="entry name" value="Multidrug efflux transporter AcrB transmembrane domain"/>
    <property type="match status" value="1"/>
</dbReference>
<feature type="transmembrane region" description="Helical" evidence="12">
    <location>
        <begin position="260"/>
        <end position="286"/>
    </location>
</feature>
<keyword evidence="3 12" id="KW-1003">Cell membrane</keyword>
<evidence type="ECO:0000256" key="1">
    <source>
        <dbReference type="ARBA" id="ARBA00004651"/>
    </source>
</evidence>
<evidence type="ECO:0000256" key="4">
    <source>
        <dbReference type="ARBA" id="ARBA00022692"/>
    </source>
</evidence>
<feature type="transmembrane region" description="Helical" evidence="12">
    <location>
        <begin position="129"/>
        <end position="147"/>
    </location>
</feature>
<keyword evidence="7 12" id="KW-0811">Translocation</keyword>
<evidence type="ECO:0000256" key="12">
    <source>
        <dbReference type="HAMAP-Rule" id="MF_01464"/>
    </source>
</evidence>
<dbReference type="PANTHER" id="PTHR30081:SF8">
    <property type="entry name" value="PROTEIN TRANSLOCASE SUBUNIT SECF"/>
    <property type="match status" value="1"/>
</dbReference>
<keyword evidence="6 12" id="KW-1133">Transmembrane helix</keyword>
<dbReference type="Proteomes" id="UP000826616">
    <property type="component" value="Chromosome"/>
</dbReference>
<dbReference type="Pfam" id="PF02355">
    <property type="entry name" value="SecD_SecF_C"/>
    <property type="match status" value="1"/>
</dbReference>
<feature type="transmembrane region" description="Helical" evidence="12">
    <location>
        <begin position="236"/>
        <end position="254"/>
    </location>
</feature>
<dbReference type="InterPro" id="IPR022646">
    <property type="entry name" value="SecD/SecF_CS"/>
</dbReference>
<dbReference type="GO" id="GO:0043952">
    <property type="term" value="P:protein transport by the Sec complex"/>
    <property type="evidence" value="ECO:0007669"/>
    <property type="project" value="UniProtKB-UniRule"/>
</dbReference>
<dbReference type="NCBIfam" id="TIGR00916">
    <property type="entry name" value="2A0604s01"/>
    <property type="match status" value="1"/>
</dbReference>
<evidence type="ECO:0000256" key="10">
    <source>
        <dbReference type="ARBA" id="ARBA00060856"/>
    </source>
</evidence>
<dbReference type="PANTHER" id="PTHR30081">
    <property type="entry name" value="PROTEIN-EXPORT MEMBRANE PROTEIN SEC"/>
    <property type="match status" value="1"/>
</dbReference>
<comment type="similarity">
    <text evidence="12">Belongs to the SecD/SecF family. SecF subfamily.</text>
</comment>
<protein>
    <recommendedName>
        <fullName evidence="12">Protein-export membrane protein SecF</fullName>
    </recommendedName>
</protein>
<gene>
    <name evidence="12 14" type="primary">secF</name>
    <name evidence="14" type="ORF">K3F53_14540</name>
    <name evidence="15" type="ORF">SAMN04489735_100633</name>
</gene>
<name>A0A1G7YAV5_ANETH</name>
<evidence type="ECO:0000313" key="14">
    <source>
        <dbReference type="EMBL" id="QYY42072.1"/>
    </source>
</evidence>
<dbReference type="GeneID" id="97142596"/>
<feature type="transmembrane region" description="Helical" evidence="12">
    <location>
        <begin position="12"/>
        <end position="34"/>
    </location>
</feature>
<comment type="function">
    <text evidence="9 12">Part of the Sec protein translocase complex. Interacts with the SecYEG preprotein conducting channel. SecDF uses the proton motive force (PMF) to complete protein translocation after the ATP-dependent function of SecA.</text>
</comment>
<dbReference type="InterPro" id="IPR055344">
    <property type="entry name" value="SecD_SecF_C_bact"/>
</dbReference>
<dbReference type="InterPro" id="IPR022645">
    <property type="entry name" value="SecD/SecF_bac"/>
</dbReference>
<evidence type="ECO:0000256" key="3">
    <source>
        <dbReference type="ARBA" id="ARBA00022475"/>
    </source>
</evidence>
<feature type="transmembrane region" description="Helical" evidence="12">
    <location>
        <begin position="154"/>
        <end position="177"/>
    </location>
</feature>
<dbReference type="FunFam" id="1.20.1640.10:FF:000024">
    <property type="entry name" value="Multifunctional fusion protein"/>
    <property type="match status" value="1"/>
</dbReference>
<evidence type="ECO:0000256" key="9">
    <source>
        <dbReference type="ARBA" id="ARBA00059018"/>
    </source>
</evidence>
<evidence type="ECO:0000256" key="2">
    <source>
        <dbReference type="ARBA" id="ARBA00022448"/>
    </source>
</evidence>
<comment type="similarity">
    <text evidence="11">In the N-terminal section; belongs to the SecD/SecF family. SecD subfamily.</text>
</comment>
<comment type="subunit">
    <text evidence="12">Forms a complex with SecD. Part of the essential Sec protein translocation apparatus which comprises SecA, SecYEG and auxiliary proteins SecDF. Other proteins may also be involved.</text>
</comment>
<dbReference type="GO" id="GO:0065002">
    <property type="term" value="P:intracellular protein transmembrane transport"/>
    <property type="evidence" value="ECO:0007669"/>
    <property type="project" value="UniProtKB-UniRule"/>
</dbReference>
<organism evidence="15 16">
    <name type="scientific">Aneurinibacillus thermoaerophilus</name>
    <dbReference type="NCBI Taxonomy" id="143495"/>
    <lineage>
        <taxon>Bacteria</taxon>
        <taxon>Bacillati</taxon>
        <taxon>Bacillota</taxon>
        <taxon>Bacilli</taxon>
        <taxon>Bacillales</taxon>
        <taxon>Paenibacillaceae</taxon>
        <taxon>Aneurinibacillus group</taxon>
        <taxon>Aneurinibacillus</taxon>
    </lineage>
</organism>
<keyword evidence="8 12" id="KW-0472">Membrane</keyword>
<dbReference type="RefSeq" id="WP_082705889.1">
    <property type="nucleotide sequence ID" value="NZ_CP080764.1"/>
</dbReference>
<accession>A0A1G7YAV5</accession>
<dbReference type="GO" id="GO:0006605">
    <property type="term" value="P:protein targeting"/>
    <property type="evidence" value="ECO:0007669"/>
    <property type="project" value="UniProtKB-UniRule"/>
</dbReference>
<dbReference type="Pfam" id="PF07549">
    <property type="entry name" value="Sec_GG"/>
    <property type="match status" value="1"/>
</dbReference>
<dbReference type="InterPro" id="IPR048634">
    <property type="entry name" value="SecD_SecF_C"/>
</dbReference>
<dbReference type="Proteomes" id="UP000198956">
    <property type="component" value="Unassembled WGS sequence"/>
</dbReference>
<evidence type="ECO:0000313" key="16">
    <source>
        <dbReference type="Proteomes" id="UP000198956"/>
    </source>
</evidence>
<proteinExistence type="inferred from homology"/>
<evidence type="ECO:0000256" key="11">
    <source>
        <dbReference type="ARBA" id="ARBA00061053"/>
    </source>
</evidence>
<evidence type="ECO:0000256" key="6">
    <source>
        <dbReference type="ARBA" id="ARBA00022989"/>
    </source>
</evidence>
<evidence type="ECO:0000313" key="15">
    <source>
        <dbReference type="EMBL" id="SDG93487.1"/>
    </source>
</evidence>
<evidence type="ECO:0000256" key="5">
    <source>
        <dbReference type="ARBA" id="ARBA00022927"/>
    </source>
</evidence>
<keyword evidence="4 12" id="KW-0812">Transmembrane</keyword>
<keyword evidence="17" id="KW-1185">Reference proteome</keyword>
<dbReference type="EMBL" id="CP080764">
    <property type="protein sequence ID" value="QYY42072.1"/>
    <property type="molecule type" value="Genomic_DNA"/>
</dbReference>
<sequence>MNSNFDFVKNRKYYFIVSLILVLIGVVSLLTMGMNLGVDFKGGSRVQVHVGKTFSEEQIKKDAEQLGLKPGSVTTAGDNRDIAVIQFADPITKEDYAKLTKAMQSKYGKHVDLQQSTVDSMVSRELARSALYAVLIASIGIIIYITIRFEFKFAFAAVLALLHDAFLVITIFSLFHIEVDLPFIAAILTIVGYSINDTIVIFDRIRDNLKKTKIKKIQDIEDMVNLSIRQTLTRSINTVLTVLVCAIALFIFGGESIRSFTLALIIGLVFGAYSSIFIASQIWVSLKERELKKKKKLAPANNEA</sequence>
<reference evidence="15 16" key="1">
    <citation type="submission" date="2016-10" db="EMBL/GenBank/DDBJ databases">
        <authorList>
            <person name="de Groot N.N."/>
        </authorList>
    </citation>
    <scope>NUCLEOTIDE SEQUENCE [LARGE SCALE GENOMIC DNA]</scope>
    <source>
        <strain evidence="15 16">L 420-91</strain>
    </source>
</reference>
<keyword evidence="2 12" id="KW-0813">Transport</keyword>
<comment type="subcellular location">
    <subcellularLocation>
        <location evidence="1 12">Cell membrane</location>
        <topology evidence="1 12">Multi-pass membrane protein</topology>
    </subcellularLocation>
</comment>
<evidence type="ECO:0000313" key="17">
    <source>
        <dbReference type="Proteomes" id="UP000826616"/>
    </source>
</evidence>
<evidence type="ECO:0000259" key="13">
    <source>
        <dbReference type="Pfam" id="PF02355"/>
    </source>
</evidence>
<evidence type="ECO:0000256" key="7">
    <source>
        <dbReference type="ARBA" id="ARBA00023010"/>
    </source>
</evidence>
<dbReference type="NCBIfam" id="TIGR00966">
    <property type="entry name" value="transloc_SecF"/>
    <property type="match status" value="1"/>
</dbReference>
<keyword evidence="5 12" id="KW-0653">Protein transport</keyword>
<feature type="transmembrane region" description="Helical" evidence="12">
    <location>
        <begin position="183"/>
        <end position="202"/>
    </location>
</feature>
<dbReference type="InterPro" id="IPR005665">
    <property type="entry name" value="SecF_bac"/>
</dbReference>